<reference evidence="2 3" key="2">
    <citation type="submission" date="2018-03" db="EMBL/GenBank/DDBJ databases">
        <title>The ancient ancestry and fast evolution of plastids.</title>
        <authorList>
            <person name="Moore K.R."/>
            <person name="Magnabosco C."/>
            <person name="Momper L."/>
            <person name="Gold D.A."/>
            <person name="Bosak T."/>
            <person name="Fournier G.P."/>
        </authorList>
    </citation>
    <scope>NUCLEOTIDE SEQUENCE [LARGE SCALE GENOMIC DNA]</scope>
    <source>
        <strain evidence="2 3">CCAP 1448/3</strain>
    </source>
</reference>
<sequence length="572" mass="64671">MSDPPSSPYKSKLFNFLNRQTIRVKEQVKRTVRQAKVAATWGVQVVMYPIYLIFQTTRYTSYRFQQSAQETWKRLQPTTEPQHPPESDAPIQQILEAIEQLQLDAAPVGIVPSIDSKLAIPQQISPKELKTSEIVAQEAKTPSIADIAVKLGNRSIFGIASALETRTLVLVTSKNEILDILTPEQQNKLMRRIIWEIAVYKHQWRLWASWGKEFSPKIASRQKAQVLPPIRWFWQTMAWLQTSQLAIAIDLFQESSLIKTNALESSPPLVLPPSMAQILKDLEIPGMAVVEQQLTSLDLAIAKVETYLLSQPSPSNLTVPLPPNQSQIVTNPSDNKIVPRARTNQLSRKNSDKFPLQSLIWAAIDYFFGSNQSRSAKLRSNATTSPQNLDLSLPPNYELDEVDPWLSWTDLFPETPITESPNPQPKTSHLSPSKSRPRPKLSGKPNRTPQLSGRSDLPPQSIWSTIKSFFGIDDSQKLPKNLATAGSDRIQAEENPGNLAAESQNLGESIVTTSSSPSLEYTPNWIETEATPRGYVKHPLQKLLEWLDRIMLSVEEFCERIYQQVKRWFTIR</sequence>
<comment type="caution">
    <text evidence="2">The sequence shown here is derived from an EMBL/GenBank/DDBJ whole genome shotgun (WGS) entry which is preliminary data.</text>
</comment>
<dbReference type="RefSeq" id="WP_106287473.1">
    <property type="nucleotide sequence ID" value="NZ_CAWNTC010000196.1"/>
</dbReference>
<protein>
    <submittedName>
        <fullName evidence="2">Uncharacterized protein</fullName>
    </submittedName>
</protein>
<name>A0A2T1C7W3_9CYAN</name>
<evidence type="ECO:0000256" key="1">
    <source>
        <dbReference type="SAM" id="MobiDB-lite"/>
    </source>
</evidence>
<organism evidence="2 3">
    <name type="scientific">Merismopedia glauca CCAP 1448/3</name>
    <dbReference type="NCBI Taxonomy" id="1296344"/>
    <lineage>
        <taxon>Bacteria</taxon>
        <taxon>Bacillati</taxon>
        <taxon>Cyanobacteriota</taxon>
        <taxon>Cyanophyceae</taxon>
        <taxon>Synechococcales</taxon>
        <taxon>Merismopediaceae</taxon>
        <taxon>Merismopedia</taxon>
    </lineage>
</organism>
<feature type="region of interest" description="Disordered" evidence="1">
    <location>
        <begin position="413"/>
        <end position="460"/>
    </location>
</feature>
<dbReference type="OrthoDB" id="502220at2"/>
<gene>
    <name evidence="2" type="ORF">C7B64_04595</name>
</gene>
<reference evidence="2 3" key="1">
    <citation type="submission" date="2018-02" db="EMBL/GenBank/DDBJ databases">
        <authorList>
            <person name="Cohen D.B."/>
            <person name="Kent A.D."/>
        </authorList>
    </citation>
    <scope>NUCLEOTIDE SEQUENCE [LARGE SCALE GENOMIC DNA]</scope>
    <source>
        <strain evidence="2 3">CCAP 1448/3</strain>
    </source>
</reference>
<evidence type="ECO:0000313" key="3">
    <source>
        <dbReference type="Proteomes" id="UP000238762"/>
    </source>
</evidence>
<evidence type="ECO:0000313" key="2">
    <source>
        <dbReference type="EMBL" id="PSB04350.1"/>
    </source>
</evidence>
<dbReference type="AlphaFoldDB" id="A0A2T1C7W3"/>
<dbReference type="Proteomes" id="UP000238762">
    <property type="component" value="Unassembled WGS sequence"/>
</dbReference>
<dbReference type="EMBL" id="PVWJ01000014">
    <property type="protein sequence ID" value="PSB04350.1"/>
    <property type="molecule type" value="Genomic_DNA"/>
</dbReference>
<feature type="compositionally biased region" description="Polar residues" evidence="1">
    <location>
        <begin position="417"/>
        <end position="429"/>
    </location>
</feature>
<accession>A0A2T1C7W3</accession>
<proteinExistence type="predicted"/>
<keyword evidence="3" id="KW-1185">Reference proteome</keyword>